<dbReference type="SUPFAM" id="SSF53955">
    <property type="entry name" value="Lysozyme-like"/>
    <property type="match status" value="1"/>
</dbReference>
<dbReference type="Pfam" id="PF01464">
    <property type="entry name" value="SLT"/>
    <property type="match status" value="1"/>
</dbReference>
<feature type="non-terminal residue" evidence="2">
    <location>
        <position position="1"/>
    </location>
</feature>
<gene>
    <name evidence="2" type="ORF">LCGC14_1694350</name>
</gene>
<accession>A0A0F9K0H1</accession>
<protein>
    <recommendedName>
        <fullName evidence="1">Transglycosylase SLT domain-containing protein</fullName>
    </recommendedName>
</protein>
<dbReference type="PANTHER" id="PTHR37423:SF2">
    <property type="entry name" value="MEMBRANE-BOUND LYTIC MUREIN TRANSGLYCOSYLASE C"/>
    <property type="match status" value="1"/>
</dbReference>
<dbReference type="PANTHER" id="PTHR37423">
    <property type="entry name" value="SOLUBLE LYTIC MUREIN TRANSGLYCOSYLASE-RELATED"/>
    <property type="match status" value="1"/>
</dbReference>
<dbReference type="InterPro" id="IPR023346">
    <property type="entry name" value="Lysozyme-like_dom_sf"/>
</dbReference>
<evidence type="ECO:0000259" key="1">
    <source>
        <dbReference type="Pfam" id="PF01464"/>
    </source>
</evidence>
<comment type="caution">
    <text evidence="2">The sequence shown here is derived from an EMBL/GenBank/DDBJ whole genome shotgun (WGS) entry which is preliminary data.</text>
</comment>
<sequence length="141" mass="16312">LIKEYARKYGFDWRLISAQVFAESSFNSNATSVVGAMGLMQIMPSTSRWLGTNPELLVKPEVNIALGCYYNRKIYIGIHNGVIEEEKLTLMLASYNAGPNRVKRLRKTYGNWDKMEPHLPRETRTYVTRIWGKYEEYLGLL</sequence>
<name>A0A0F9K0H1_9ZZZZ</name>
<organism evidence="2">
    <name type="scientific">marine sediment metagenome</name>
    <dbReference type="NCBI Taxonomy" id="412755"/>
    <lineage>
        <taxon>unclassified sequences</taxon>
        <taxon>metagenomes</taxon>
        <taxon>ecological metagenomes</taxon>
    </lineage>
</organism>
<dbReference type="EMBL" id="LAZR01014865">
    <property type="protein sequence ID" value="KKM15613.1"/>
    <property type="molecule type" value="Genomic_DNA"/>
</dbReference>
<evidence type="ECO:0000313" key="2">
    <source>
        <dbReference type="EMBL" id="KKM15613.1"/>
    </source>
</evidence>
<reference evidence="2" key="1">
    <citation type="journal article" date="2015" name="Nature">
        <title>Complex archaea that bridge the gap between prokaryotes and eukaryotes.</title>
        <authorList>
            <person name="Spang A."/>
            <person name="Saw J.H."/>
            <person name="Jorgensen S.L."/>
            <person name="Zaremba-Niedzwiedzka K."/>
            <person name="Martijn J."/>
            <person name="Lind A.E."/>
            <person name="van Eijk R."/>
            <person name="Schleper C."/>
            <person name="Guy L."/>
            <person name="Ettema T.J."/>
        </authorList>
    </citation>
    <scope>NUCLEOTIDE SEQUENCE</scope>
</reference>
<dbReference type="AlphaFoldDB" id="A0A0F9K0H1"/>
<proteinExistence type="predicted"/>
<feature type="domain" description="Transglycosylase SLT" evidence="1">
    <location>
        <begin position="1"/>
        <end position="112"/>
    </location>
</feature>
<dbReference type="Gene3D" id="1.10.530.10">
    <property type="match status" value="1"/>
</dbReference>
<dbReference type="InterPro" id="IPR008258">
    <property type="entry name" value="Transglycosylase_SLT_dom_1"/>
</dbReference>